<dbReference type="GO" id="GO:0005634">
    <property type="term" value="C:nucleus"/>
    <property type="evidence" value="ECO:0007669"/>
    <property type="project" value="UniProtKB-SubCell"/>
</dbReference>
<feature type="region of interest" description="Disordered" evidence="3">
    <location>
        <begin position="122"/>
        <end position="154"/>
    </location>
</feature>
<dbReference type="OrthoDB" id="433924at2759"/>
<feature type="compositionally biased region" description="Low complexity" evidence="3">
    <location>
        <begin position="397"/>
        <end position="421"/>
    </location>
</feature>
<dbReference type="InParanoid" id="F2UBF8"/>
<feature type="compositionally biased region" description="Polar residues" evidence="3">
    <location>
        <begin position="1376"/>
        <end position="1392"/>
    </location>
</feature>
<feature type="compositionally biased region" description="Low complexity" evidence="3">
    <location>
        <begin position="921"/>
        <end position="931"/>
    </location>
</feature>
<dbReference type="Proteomes" id="UP000007799">
    <property type="component" value="Unassembled WGS sequence"/>
</dbReference>
<evidence type="ECO:0000256" key="2">
    <source>
        <dbReference type="ARBA" id="ARBA00023242"/>
    </source>
</evidence>
<feature type="region of interest" description="Disordered" evidence="3">
    <location>
        <begin position="1365"/>
        <end position="1738"/>
    </location>
</feature>
<feature type="compositionally biased region" description="Basic and acidic residues" evidence="3">
    <location>
        <begin position="1649"/>
        <end position="1711"/>
    </location>
</feature>
<evidence type="ECO:0008006" key="8">
    <source>
        <dbReference type="Google" id="ProtNLM"/>
    </source>
</evidence>
<dbReference type="STRING" id="946362.F2UBF8"/>
<evidence type="ECO:0000259" key="4">
    <source>
        <dbReference type="PROSITE" id="PS50013"/>
    </source>
</evidence>
<dbReference type="eggNOG" id="KOG2748">
    <property type="taxonomic scope" value="Eukaryota"/>
</dbReference>
<feature type="compositionally biased region" description="Basic and acidic residues" evidence="3">
    <location>
        <begin position="601"/>
        <end position="618"/>
    </location>
</feature>
<feature type="compositionally biased region" description="Low complexity" evidence="3">
    <location>
        <begin position="188"/>
        <end position="204"/>
    </location>
</feature>
<accession>F2UBF8</accession>
<dbReference type="InterPro" id="IPR000953">
    <property type="entry name" value="Chromo/chromo_shadow_dom"/>
</dbReference>
<feature type="compositionally biased region" description="Polar residues" evidence="3">
    <location>
        <begin position="1532"/>
        <end position="1544"/>
    </location>
</feature>
<feature type="compositionally biased region" description="Polar residues" evidence="3">
    <location>
        <begin position="326"/>
        <end position="347"/>
    </location>
</feature>
<feature type="compositionally biased region" description="Low complexity" evidence="3">
    <location>
        <begin position="463"/>
        <end position="476"/>
    </location>
</feature>
<feature type="domain" description="Chromo" evidence="4">
    <location>
        <begin position="1735"/>
        <end position="1771"/>
    </location>
</feature>
<dbReference type="RefSeq" id="XP_004993387.1">
    <property type="nucleotide sequence ID" value="XM_004993330.1"/>
</dbReference>
<evidence type="ECO:0000313" key="6">
    <source>
        <dbReference type="EMBL" id="EGD73824.1"/>
    </source>
</evidence>
<feature type="region of interest" description="Disordered" evidence="3">
    <location>
        <begin position="283"/>
        <end position="818"/>
    </location>
</feature>
<feature type="compositionally biased region" description="Low complexity" evidence="3">
    <location>
        <begin position="691"/>
        <end position="707"/>
    </location>
</feature>
<evidence type="ECO:0000256" key="1">
    <source>
        <dbReference type="ARBA" id="ARBA00004123"/>
    </source>
</evidence>
<organism evidence="7">
    <name type="scientific">Salpingoeca rosetta (strain ATCC 50818 / BSB-021)</name>
    <dbReference type="NCBI Taxonomy" id="946362"/>
    <lineage>
        <taxon>Eukaryota</taxon>
        <taxon>Choanoflagellata</taxon>
        <taxon>Craspedida</taxon>
        <taxon>Salpingoecidae</taxon>
        <taxon>Salpingoeca</taxon>
    </lineage>
</organism>
<dbReference type="PROSITE" id="PS50013">
    <property type="entry name" value="CHROMO_2"/>
    <property type="match status" value="1"/>
</dbReference>
<feature type="compositionally biased region" description="Low complexity" evidence="3">
    <location>
        <begin position="349"/>
        <end position="389"/>
    </location>
</feature>
<dbReference type="GeneID" id="16073964"/>
<feature type="region of interest" description="Disordered" evidence="3">
    <location>
        <begin position="855"/>
        <end position="1155"/>
    </location>
</feature>
<feature type="compositionally biased region" description="Polar residues" evidence="3">
    <location>
        <begin position="1141"/>
        <end position="1151"/>
    </location>
</feature>
<feature type="compositionally biased region" description="Low complexity" evidence="3">
    <location>
        <begin position="538"/>
        <end position="557"/>
    </location>
</feature>
<evidence type="ECO:0000259" key="5">
    <source>
        <dbReference type="PROSITE" id="PS51156"/>
    </source>
</evidence>
<dbReference type="InterPro" id="IPR000949">
    <property type="entry name" value="ELM2_dom"/>
</dbReference>
<feature type="compositionally biased region" description="Basic and acidic residues" evidence="3">
    <location>
        <begin position="1472"/>
        <end position="1530"/>
    </location>
</feature>
<feature type="region of interest" description="Disordered" evidence="3">
    <location>
        <begin position="1795"/>
        <end position="1839"/>
    </location>
</feature>
<reference evidence="6" key="1">
    <citation type="submission" date="2009-08" db="EMBL/GenBank/DDBJ databases">
        <title>Annotation of Salpingoeca rosetta.</title>
        <authorList>
            <consortium name="The Broad Institute Genome Sequencing Platform"/>
            <person name="Russ C."/>
            <person name="Cuomo C."/>
            <person name="Burger G."/>
            <person name="Gray M.W."/>
            <person name="Holland P.W.H."/>
            <person name="King N."/>
            <person name="Lang F.B.F."/>
            <person name="Roger A.J."/>
            <person name="Ruiz-Trillo I."/>
            <person name="Young S.K."/>
            <person name="Zeng Q."/>
            <person name="Gargeya S."/>
            <person name="Alvarado L."/>
            <person name="Berlin A."/>
            <person name="Chapman S.B."/>
            <person name="Chen Z."/>
            <person name="Freedman E."/>
            <person name="Gellesch M."/>
            <person name="Goldberg J."/>
            <person name="Griggs A."/>
            <person name="Gujja S."/>
            <person name="Heilman E."/>
            <person name="Heiman D."/>
            <person name="Howarth C."/>
            <person name="Mehta T."/>
            <person name="Neiman D."/>
            <person name="Pearson M."/>
            <person name="Roberts A."/>
            <person name="Saif S."/>
            <person name="Shea T."/>
            <person name="Shenoy N."/>
            <person name="Sisk P."/>
            <person name="Stolte C."/>
            <person name="Sykes S."/>
            <person name="White J."/>
            <person name="Yandava C."/>
            <person name="Haas B."/>
            <person name="Nusbaum C."/>
            <person name="Birren B."/>
        </authorList>
    </citation>
    <scope>NUCLEOTIDE SEQUENCE [LARGE SCALE GENOMIC DNA]</scope>
    <source>
        <strain evidence="6">ATCC 50818</strain>
    </source>
</reference>
<evidence type="ECO:0000256" key="3">
    <source>
        <dbReference type="SAM" id="MobiDB-lite"/>
    </source>
</evidence>
<dbReference type="CDD" id="cd00024">
    <property type="entry name" value="CD_CSD"/>
    <property type="match status" value="1"/>
</dbReference>
<feature type="compositionally biased region" description="Basic residues" evidence="3">
    <location>
        <begin position="1545"/>
        <end position="1554"/>
    </location>
</feature>
<feature type="compositionally biased region" description="Low complexity" evidence="3">
    <location>
        <begin position="641"/>
        <end position="670"/>
    </location>
</feature>
<keyword evidence="7" id="KW-1185">Reference proteome</keyword>
<dbReference type="KEGG" id="sre:PTSG_12333"/>
<dbReference type="Gene3D" id="2.40.50.40">
    <property type="match status" value="1"/>
</dbReference>
<sequence length="1839" mass="199160">MVHPPNTLLLNNSSTPTNSSIRCGTAVACTRATRVLILVCGPISDARRFHALRWSRDSDADTAVSPRSQRQQPSATPNTCACPGVHSQHTHLHGHLHSHLHDYQHGSTRDYHIHTLLAAESGSPSFGTNDAPHPHPRTNLSPRHIIDNTPPRSPELTVTRYLTSEHTSADGTSKTKANYYIFHKDKPSSAASSATPAAQTADHSAVAEHAHASSTPQTATTEPVIPRIITRNLGHTSALPPVPGVTATRRTSRSSPHPNLDHTPYVGVDTALPATIVYNASAETPAEQHQQCQNPSPQHSAHTTTNATAQPVRHRSAPTHFKWHGASNTGPAPEYGTSQPSTTTRASRPQYTQQQQQQQQQQHPQPQPQPQQQQQGQGSTAQGQPTAAQANFHDSTRTAGKGSTAAASTATTATTATTVASPKRHGKKHKKHKDSKHDKKHKRRKKHKKDGDKKKDQAEDSTEGSGSAAASAATHGGSDGLKNGDTRDDTVSTGPAEDSSRVSIPGAVTRTQGPSKAPSQKEASATTAADGGGRVMGDSSTSSSDSSDSDSDSSSSSGDEGERRKKKKRRQAKHNKKEKRRKKSRKKKSKKKKSKKKKRNKEQEQIAEKNKAQRKEQENTPLPQQTPAPGTAPAPAPPQHAPQMSQASMQPTPLPPQQQQYYQPQQLQAQAHHDSAGNEHPPHWPHSQQPTTTSATAHVTSSSNNTSGQHTSYHSSVAHHRNMYSPLQRTAANPTFAVPPYSDGRKKPRPTWDPAARPPVPLQSTLAGADEGVKAKAKAPPKQAGEQKKRRKKRTMPPKPKELSKEEKARIREKEREKLKAQMKLYEYHEPVDVGRMPTPISGPPVIGQSTATVAAAATTTTAAAASSPSSSSLPPAVHPELAHVAPPAAASQPRPFSPPSGPALSPQPMSEPQSPLSKGAPQPAASAPAPTGHQPVKSRQAATTPAATASAKPRAATSKSTKRSKPSRTRTRKRRTAVVDADPQAVPAKEKGGETTNRGSRRRNNGAATKVKDAETTTVADSQANGDVSARETTGDGRSPAMPHGDRVTVDDMVNGDAAGEPAAPAPQLSSANSARKVAASVDDADPDDDDDDGDCDDNGDNGAGDDDDGDEGSSLSAEQSTSENKGPEYLQLRRKGQSKGKTTNTNNLQDEPLWAPNCIESQHLPQPNTEPPSKGISGQLMWIAPPPDVLSEEELSAFVDENAVSSAAEMMGHTLELVLGVLMEANYNPELARQMLAYIPRNRINYRPQVMNTWTTKEESVLEKYAKRIQVEENPAAWGWAGRFGKKINRRPEQLSEHLMRERSLKRGERFRRRQFMIPVAFDPQGPYAGRGRQALAEYEANNLRGWRRTMRDVDATCVPLHSTDEEVVDSDQLRSPTASSAQPEDQQSGGDEVAQEQRPDDGAGSSVVTSADVSLTQPPAGAAASKAEKGAGAKGKGPAAVGAAVAAPSSSIAAGARRPRKAAQATTQPKREPAGGVAEEKAPKRKGPQEREQEQQHAKDKDRDEKEGAEEIQKKKKKERVDSDRPADQATQAQERSVQPRRTNRRIKPPKKLGSESPEKAAASSARRRSSGAKRKAEPATTASKAPRSAAARRSTGNEASKATVHGARGRGRGTGRDAEPSRRGRGRPKGSSNKKPVQTSPMTQRQREKQEKEKQEKQEKERRDKERQEKERQEKEKREREKAKRKKEKEEKKKKDKDKDKEKEGKKEKGKRSTGSGSAAAAVEEPPQPFFKVEAVLKSRTRKRRREYLVKWAGYSHEHNSWEPERNFTPGVIDAFWAKVKQERLERVQLQEKRRAASAGGNEGADDDGADNSDKDQASEGQPATKRAKQQQERA</sequence>
<dbReference type="Pfam" id="PF00385">
    <property type="entry name" value="Chromo"/>
    <property type="match status" value="1"/>
</dbReference>
<feature type="compositionally biased region" description="Low complexity" evidence="3">
    <location>
        <begin position="1582"/>
        <end position="1598"/>
    </location>
</feature>
<feature type="compositionally biased region" description="Polar residues" evidence="3">
    <location>
        <begin position="908"/>
        <end position="917"/>
    </location>
</feature>
<feature type="compositionally biased region" description="Pro residues" evidence="3">
    <location>
        <begin position="624"/>
        <end position="640"/>
    </location>
</feature>
<feature type="compositionally biased region" description="Basic and acidic residues" evidence="3">
    <location>
        <begin position="799"/>
        <end position="818"/>
    </location>
</feature>
<dbReference type="EMBL" id="GL832967">
    <property type="protein sequence ID" value="EGD73824.1"/>
    <property type="molecule type" value="Genomic_DNA"/>
</dbReference>
<evidence type="ECO:0000313" key="7">
    <source>
        <dbReference type="Proteomes" id="UP000007799"/>
    </source>
</evidence>
<feature type="compositionally biased region" description="Basic residues" evidence="3">
    <location>
        <begin position="422"/>
        <end position="448"/>
    </location>
</feature>
<name>F2UBF8_SALR5</name>
<dbReference type="PANTHER" id="PTHR22812">
    <property type="entry name" value="CHROMOBOX PROTEIN"/>
    <property type="match status" value="1"/>
</dbReference>
<feature type="compositionally biased region" description="Basic residues" evidence="3">
    <location>
        <begin position="312"/>
        <end position="323"/>
    </location>
</feature>
<feature type="compositionally biased region" description="Low complexity" evidence="3">
    <location>
        <begin position="1059"/>
        <end position="1068"/>
    </location>
</feature>
<dbReference type="InterPro" id="IPR023780">
    <property type="entry name" value="Chromo_domain"/>
</dbReference>
<feature type="compositionally biased region" description="Acidic residues" evidence="3">
    <location>
        <begin position="1084"/>
        <end position="1113"/>
    </location>
</feature>
<comment type="subcellular location">
    <subcellularLocation>
        <location evidence="1">Nucleus</location>
    </subcellularLocation>
</comment>
<feature type="compositionally biased region" description="Polar residues" evidence="3">
    <location>
        <begin position="65"/>
        <end position="79"/>
    </location>
</feature>
<feature type="compositionally biased region" description="Basic and acidic residues" evidence="3">
    <location>
        <begin position="671"/>
        <end position="682"/>
    </location>
</feature>
<keyword evidence="2" id="KW-0539">Nucleus</keyword>
<proteinExistence type="predicted"/>
<feature type="region of interest" description="Disordered" evidence="3">
    <location>
        <begin position="187"/>
        <end position="266"/>
    </location>
</feature>
<feature type="compositionally biased region" description="Basic residues" evidence="3">
    <location>
        <begin position="564"/>
        <end position="600"/>
    </location>
</feature>
<feature type="compositionally biased region" description="Polar residues" evidence="3">
    <location>
        <begin position="287"/>
        <end position="309"/>
    </location>
</feature>
<feature type="compositionally biased region" description="Polar residues" evidence="3">
    <location>
        <begin position="509"/>
        <end position="527"/>
    </location>
</feature>
<dbReference type="InterPro" id="IPR051219">
    <property type="entry name" value="Heterochromatin_chromo-domain"/>
</dbReference>
<dbReference type="SMART" id="SM00298">
    <property type="entry name" value="CHROMO"/>
    <property type="match status" value="1"/>
</dbReference>
<protein>
    <recommendedName>
        <fullName evidence="8">Chromo domain-containing protein</fullName>
    </recommendedName>
</protein>
<dbReference type="PROSITE" id="PS51156">
    <property type="entry name" value="ELM2"/>
    <property type="match status" value="1"/>
</dbReference>
<dbReference type="InterPro" id="IPR016197">
    <property type="entry name" value="Chromo-like_dom_sf"/>
</dbReference>
<feature type="compositionally biased region" description="Basic residues" evidence="3">
    <location>
        <begin position="961"/>
        <end position="977"/>
    </location>
</feature>
<feature type="domain" description="ELM2" evidence="5">
    <location>
        <begin position="1071"/>
        <end position="1242"/>
    </location>
</feature>
<dbReference type="OMA" id="WAGYSHE"/>
<feature type="compositionally biased region" description="Low complexity" evidence="3">
    <location>
        <begin position="855"/>
        <end position="876"/>
    </location>
</feature>
<feature type="compositionally biased region" description="Low complexity" evidence="3">
    <location>
        <begin position="942"/>
        <end position="960"/>
    </location>
</feature>
<feature type="compositionally biased region" description="Polar residues" evidence="3">
    <location>
        <begin position="1115"/>
        <end position="1126"/>
    </location>
</feature>
<dbReference type="SUPFAM" id="SSF54160">
    <property type="entry name" value="Chromo domain-like"/>
    <property type="match status" value="1"/>
</dbReference>
<gene>
    <name evidence="6" type="ORF">PTSG_12333</name>
</gene>
<feature type="compositionally biased region" description="Low complexity" evidence="3">
    <location>
        <begin position="979"/>
        <end position="988"/>
    </location>
</feature>
<feature type="compositionally biased region" description="Low complexity" evidence="3">
    <location>
        <begin position="1439"/>
        <end position="1459"/>
    </location>
</feature>
<feature type="compositionally biased region" description="Polar residues" evidence="3">
    <location>
        <begin position="1017"/>
        <end position="1027"/>
    </location>
</feature>
<feature type="region of interest" description="Disordered" evidence="3">
    <location>
        <begin position="57"/>
        <end position="80"/>
    </location>
</feature>
<feature type="compositionally biased region" description="Polar residues" evidence="3">
    <location>
        <begin position="1409"/>
        <end position="1420"/>
    </location>
</feature>
<feature type="compositionally biased region" description="Basic and acidic residues" evidence="3">
    <location>
        <begin position="449"/>
        <end position="458"/>
    </location>
</feature>